<feature type="domain" description="TOG" evidence="9">
    <location>
        <begin position="364"/>
        <end position="596"/>
    </location>
</feature>
<dbReference type="InterPro" id="IPR016024">
    <property type="entry name" value="ARM-type_fold"/>
</dbReference>
<evidence type="ECO:0000256" key="2">
    <source>
        <dbReference type="ARBA" id="ARBA00004496"/>
    </source>
</evidence>
<dbReference type="InterPro" id="IPR057672">
    <property type="entry name" value="TPR_IPO4/5"/>
</dbReference>
<evidence type="ECO:0000313" key="11">
    <source>
        <dbReference type="Proteomes" id="UP000187209"/>
    </source>
</evidence>
<evidence type="ECO:0000259" key="9">
    <source>
        <dbReference type="SMART" id="SM01349"/>
    </source>
</evidence>
<dbReference type="InterPro" id="IPR000357">
    <property type="entry name" value="HEAT"/>
</dbReference>
<evidence type="ECO:0000256" key="6">
    <source>
        <dbReference type="ARBA" id="ARBA00022927"/>
    </source>
</evidence>
<accession>A0A1R2BPH6</accession>
<comment type="caution">
    <text evidence="10">The sequence shown here is derived from an EMBL/GenBank/DDBJ whole genome shotgun (WGS) entry which is preliminary data.</text>
</comment>
<protein>
    <recommendedName>
        <fullName evidence="9">TOG domain-containing protein</fullName>
    </recommendedName>
</protein>
<reference evidence="10 11" key="1">
    <citation type="submission" date="2016-11" db="EMBL/GenBank/DDBJ databases">
        <title>The macronuclear genome of Stentor coeruleus: a giant cell with tiny introns.</title>
        <authorList>
            <person name="Slabodnick M."/>
            <person name="Ruby J.G."/>
            <person name="Reiff S.B."/>
            <person name="Swart E.C."/>
            <person name="Gosai S."/>
            <person name="Prabakaran S."/>
            <person name="Witkowska E."/>
            <person name="Larue G.E."/>
            <person name="Fisher S."/>
            <person name="Freeman R.M."/>
            <person name="Gunawardena J."/>
            <person name="Chu W."/>
            <person name="Stover N.A."/>
            <person name="Gregory B.D."/>
            <person name="Nowacki M."/>
            <person name="Derisi J."/>
            <person name="Roy S.W."/>
            <person name="Marshall W.F."/>
            <person name="Sood P."/>
        </authorList>
    </citation>
    <scope>NUCLEOTIDE SEQUENCE [LARGE SCALE GENOMIC DNA]</scope>
    <source>
        <strain evidence="10">WM001</strain>
    </source>
</reference>
<dbReference type="OrthoDB" id="543373at2759"/>
<dbReference type="SUPFAM" id="SSF48371">
    <property type="entry name" value="ARM repeat"/>
    <property type="match status" value="2"/>
</dbReference>
<evidence type="ECO:0000256" key="1">
    <source>
        <dbReference type="ARBA" id="ARBA00004123"/>
    </source>
</evidence>
<organism evidence="10 11">
    <name type="scientific">Stentor coeruleus</name>
    <dbReference type="NCBI Taxonomy" id="5963"/>
    <lineage>
        <taxon>Eukaryota</taxon>
        <taxon>Sar</taxon>
        <taxon>Alveolata</taxon>
        <taxon>Ciliophora</taxon>
        <taxon>Postciliodesmatophora</taxon>
        <taxon>Heterotrichea</taxon>
        <taxon>Heterotrichida</taxon>
        <taxon>Stentoridae</taxon>
        <taxon>Stentor</taxon>
    </lineage>
</organism>
<keyword evidence="11" id="KW-1185">Reference proteome</keyword>
<evidence type="ECO:0000313" key="10">
    <source>
        <dbReference type="EMBL" id="OMJ78739.1"/>
    </source>
</evidence>
<keyword evidence="7" id="KW-0539">Nucleus</keyword>
<dbReference type="InterPro" id="IPR040122">
    <property type="entry name" value="Importin_beta"/>
</dbReference>
<dbReference type="InterPro" id="IPR021133">
    <property type="entry name" value="HEAT_type_2"/>
</dbReference>
<evidence type="ECO:0000256" key="8">
    <source>
        <dbReference type="PROSITE-ProRule" id="PRU00103"/>
    </source>
</evidence>
<comment type="subcellular location">
    <subcellularLocation>
        <location evidence="2">Cytoplasm</location>
    </subcellularLocation>
    <subcellularLocation>
        <location evidence="1">Nucleus</location>
    </subcellularLocation>
</comment>
<dbReference type="SMART" id="SM01349">
    <property type="entry name" value="TOG"/>
    <property type="match status" value="1"/>
</dbReference>
<dbReference type="Pfam" id="PF02985">
    <property type="entry name" value="HEAT"/>
    <property type="match status" value="2"/>
</dbReference>
<dbReference type="PROSITE" id="PS50077">
    <property type="entry name" value="HEAT_REPEAT"/>
    <property type="match status" value="1"/>
</dbReference>
<keyword evidence="5" id="KW-0677">Repeat</keyword>
<dbReference type="GO" id="GO:0005737">
    <property type="term" value="C:cytoplasm"/>
    <property type="evidence" value="ECO:0007669"/>
    <property type="project" value="UniProtKB-SubCell"/>
</dbReference>
<sequence>MESVTEQQYQGVLAMLSAVLAPDNAVRKQQEALLLSLRRDHPNEFVITLLKILHTCADQSIKVLASVLLRQIFSSLNPNLQTWKLLTPQTQNFVTSSLLQALEKENTWIVAKRIGETISELAILLLAGDNPIGWPELLTYIIASFNSVPKQLASSMHLLGGLCTFFLEDLISNKETLVKVCVSSLDSSELELKVSTIEFLTNFLGLLEKEEMSGFEVVLPNYLRAVVAILNVSEKDGEDALKNLRDLAETEPKYFKNKLNLAWELVEFITDSNIENLGVKNLALDFIVSLAGRLDEEFKKNRALCDSLCNKVFKLMVSIDAEVENTWSTPPEGFEENEEDTIEIDYAKLGRKHITRLVEGLGEEFLLPTILGLIHTALTATVDDWRVRYAALMAISELGQFIEETSKIAELVPILQQHVLHPHPKIRYAAFQCIGQLSEDYEEQFQSDHHETVIPLLIQGLKDPVNRVKAAAADSLSKFMENCGDTLAGSLINLVMPSVVEVVSTPNCSLVLEYALSALTSISESSKDAFASWYTQLIPHFIGMIGKYTASEYKRIRGKTIECMTTICTCVGKEAFAQNSRQVIEVLKSIQDTLTTDNDSIKAYLLSAWQRLAATLGTDFAQYVGGILPGLLNAIALEASVSISSQPEEVLDLASVLNESTNKVSISTADIEDKDVALQALLTIIDVLKETYAPYVEETAKLVLPLVGYTLNPGIREVSATILASLIVSVKSAGQNSVPLAKIFLSTLWQTASTELDREGQVSKLEAIKTIIETVKEPFMSAEEVNQSGENLIKILENSLAHRKRMEDAKAQGDDSESEDELINEINKKEEDSLHTSISEVLGALFKTHKEHSLTIVNFLYSNVLSKFLTPEGTNEDHKFAIFVIDDVIEFLGEAMAGDKWNALAEALFVYSADKDDTVRQAAVYGIGIFATFTSPEKFAPWATRVLTILDKSVNVPVQKSKKSHGHARDNAIASLGKVIKYQHMNIDINIVIPAWISVLPLKHDKVEARLMHDLLADLCLSKTNLVFGTNFERLAHIVNLFAEILETKLCESTTVPKIKEIMVNLQAAKLESLQSIVAGLTDLQRAKFNKVLSS</sequence>
<proteinExistence type="predicted"/>
<dbReference type="EMBL" id="MPUH01000506">
    <property type="protein sequence ID" value="OMJ78739.1"/>
    <property type="molecule type" value="Genomic_DNA"/>
</dbReference>
<dbReference type="Pfam" id="PF18829">
    <property type="entry name" value="Importin_rep_6"/>
    <property type="match status" value="1"/>
</dbReference>
<evidence type="ECO:0000256" key="7">
    <source>
        <dbReference type="ARBA" id="ARBA00023242"/>
    </source>
</evidence>
<evidence type="ECO:0000256" key="3">
    <source>
        <dbReference type="ARBA" id="ARBA00022448"/>
    </source>
</evidence>
<dbReference type="Proteomes" id="UP000187209">
    <property type="component" value="Unassembled WGS sequence"/>
</dbReference>
<dbReference type="InterPro" id="IPR011989">
    <property type="entry name" value="ARM-like"/>
</dbReference>
<keyword evidence="6" id="KW-0653">Protein transport</keyword>
<dbReference type="Pfam" id="PF25780">
    <property type="entry name" value="TPR_IPO5"/>
    <property type="match status" value="1"/>
</dbReference>
<dbReference type="AlphaFoldDB" id="A0A1R2BPH6"/>
<dbReference type="Gene3D" id="1.25.10.10">
    <property type="entry name" value="Leucine-rich Repeat Variant"/>
    <property type="match status" value="1"/>
</dbReference>
<dbReference type="InterPro" id="IPR041389">
    <property type="entry name" value="Importin_rep_6"/>
</dbReference>
<keyword evidence="4" id="KW-0963">Cytoplasm</keyword>
<name>A0A1R2BPH6_9CILI</name>
<evidence type="ECO:0000256" key="5">
    <source>
        <dbReference type="ARBA" id="ARBA00022737"/>
    </source>
</evidence>
<gene>
    <name evidence="10" type="ORF">SteCoe_21382</name>
</gene>
<dbReference type="PANTHER" id="PTHR10527">
    <property type="entry name" value="IMPORTIN BETA"/>
    <property type="match status" value="1"/>
</dbReference>
<evidence type="ECO:0000256" key="4">
    <source>
        <dbReference type="ARBA" id="ARBA00022490"/>
    </source>
</evidence>
<dbReference type="InterPro" id="IPR034085">
    <property type="entry name" value="TOG"/>
</dbReference>
<keyword evidence="3" id="KW-0813">Transport</keyword>
<feature type="repeat" description="HEAT" evidence="8">
    <location>
        <begin position="453"/>
        <end position="491"/>
    </location>
</feature>
<dbReference type="GO" id="GO:0006606">
    <property type="term" value="P:protein import into nucleus"/>
    <property type="evidence" value="ECO:0007669"/>
    <property type="project" value="InterPro"/>
</dbReference>